<dbReference type="Proteomes" id="UP000000657">
    <property type="component" value="Chromosome"/>
</dbReference>
<organism evidence="7 8">
    <name type="scientific">Frankia alni (strain DSM 45986 / CECT 9034 / ACN14a)</name>
    <dbReference type="NCBI Taxonomy" id="326424"/>
    <lineage>
        <taxon>Bacteria</taxon>
        <taxon>Bacillati</taxon>
        <taxon>Actinomycetota</taxon>
        <taxon>Actinomycetes</taxon>
        <taxon>Frankiales</taxon>
        <taxon>Frankiaceae</taxon>
        <taxon>Frankia</taxon>
    </lineage>
</organism>
<dbReference type="GO" id="GO:0003677">
    <property type="term" value="F:DNA binding"/>
    <property type="evidence" value="ECO:0007669"/>
    <property type="project" value="InterPro"/>
</dbReference>
<dbReference type="InterPro" id="IPR013249">
    <property type="entry name" value="RNA_pol_sigma70_r4_t2"/>
</dbReference>
<dbReference type="AlphaFoldDB" id="Q0RJN7"/>
<keyword evidence="8" id="KW-1185">Reference proteome</keyword>
<sequence length="207" mass="22936">MGTKDGRARALHAVRGGQDVPRGVPPAPTLEALLIGVARGDRDGFAALYDRLAPLVFGLARRVLRDPAQAEEVAQEVFVAVWRDACRFDPDRGSVTGWVSTMTHRRAVDRVRSVEAEKAREHRAAGMYAARAHDQVAEQVELHLEHERVRGCLDSLTPRQRESITLAYYSGFTYREVAELLTVPVGTVKTRMRDGLSRLSDCLGMDS</sequence>
<reference evidence="7 8" key="1">
    <citation type="journal article" date="2007" name="Genome Res.">
        <title>Genome characteristics of facultatively symbiotic Frankia sp. strains reflect host range and host plant biogeography.</title>
        <authorList>
            <person name="Normand P."/>
            <person name="Lapierre P."/>
            <person name="Tisa L.S."/>
            <person name="Gogarten J.P."/>
            <person name="Alloisio N."/>
            <person name="Bagnarol E."/>
            <person name="Bassi C.A."/>
            <person name="Berry A.M."/>
            <person name="Bickhart D.M."/>
            <person name="Choisne N."/>
            <person name="Couloux A."/>
            <person name="Cournoyer B."/>
            <person name="Cruveiller S."/>
            <person name="Daubin V."/>
            <person name="Demange N."/>
            <person name="Francino M.P."/>
            <person name="Goltsman E."/>
            <person name="Huang Y."/>
            <person name="Kopp O.R."/>
            <person name="Labarre L."/>
            <person name="Lapidus A."/>
            <person name="Lavire C."/>
            <person name="Marechal J."/>
            <person name="Martinez M."/>
            <person name="Mastronunzio J.E."/>
            <person name="Mullin B.C."/>
            <person name="Niemann J."/>
            <person name="Pujic P."/>
            <person name="Rawnsley T."/>
            <person name="Rouy Z."/>
            <person name="Schenowitz C."/>
            <person name="Sellstedt A."/>
            <person name="Tavares F."/>
            <person name="Tomkins J.P."/>
            <person name="Vallenet D."/>
            <person name="Valverde C."/>
            <person name="Wall L.G."/>
            <person name="Wang Y."/>
            <person name="Medigue C."/>
            <person name="Benson D.R."/>
        </authorList>
    </citation>
    <scope>NUCLEOTIDE SEQUENCE [LARGE SCALE GENOMIC DNA]</scope>
    <source>
        <strain evidence="8">DSM 45986 / CECT 9034 / ACN14a</strain>
    </source>
</reference>
<dbReference type="SUPFAM" id="SSF88659">
    <property type="entry name" value="Sigma3 and sigma4 domains of RNA polymerase sigma factors"/>
    <property type="match status" value="1"/>
</dbReference>
<dbReference type="EMBL" id="CT573213">
    <property type="protein sequence ID" value="CAJ62275.1"/>
    <property type="molecule type" value="Genomic_DNA"/>
</dbReference>
<dbReference type="RefSeq" id="WP_011604771.1">
    <property type="nucleotide sequence ID" value="NC_008278.1"/>
</dbReference>
<dbReference type="InterPro" id="IPR013325">
    <property type="entry name" value="RNA_pol_sigma_r2"/>
</dbReference>
<dbReference type="eggNOG" id="COG1595">
    <property type="taxonomic scope" value="Bacteria"/>
</dbReference>
<dbReference type="Pfam" id="PF04542">
    <property type="entry name" value="Sigma70_r2"/>
    <property type="match status" value="1"/>
</dbReference>
<evidence type="ECO:0000259" key="6">
    <source>
        <dbReference type="Pfam" id="PF08281"/>
    </source>
</evidence>
<dbReference type="PANTHER" id="PTHR43133:SF66">
    <property type="entry name" value="ECF RNA POLYMERASE SIGMA FACTOR SIGK"/>
    <property type="match status" value="1"/>
</dbReference>
<dbReference type="KEGG" id="fal:FRAAL3632"/>
<dbReference type="NCBIfam" id="NF007228">
    <property type="entry name" value="PRK09646.1"/>
    <property type="match status" value="1"/>
</dbReference>
<feature type="domain" description="RNA polymerase sigma factor 70 region 4 type 2" evidence="6">
    <location>
        <begin position="147"/>
        <end position="199"/>
    </location>
</feature>
<dbReference type="GO" id="GO:0006352">
    <property type="term" value="P:DNA-templated transcription initiation"/>
    <property type="evidence" value="ECO:0007669"/>
    <property type="project" value="InterPro"/>
</dbReference>
<dbReference type="InterPro" id="IPR007627">
    <property type="entry name" value="RNA_pol_sigma70_r2"/>
</dbReference>
<comment type="similarity">
    <text evidence="1">Belongs to the sigma-70 factor family. ECF subfamily.</text>
</comment>
<dbReference type="OrthoDB" id="9784272at2"/>
<dbReference type="PANTHER" id="PTHR43133">
    <property type="entry name" value="RNA POLYMERASE ECF-TYPE SIGMA FACTO"/>
    <property type="match status" value="1"/>
</dbReference>
<dbReference type="HOGENOM" id="CLU_047691_9_3_11"/>
<dbReference type="InterPro" id="IPR013324">
    <property type="entry name" value="RNA_pol_sigma_r3/r4-like"/>
</dbReference>
<dbReference type="NCBIfam" id="TIGR02937">
    <property type="entry name" value="sigma70-ECF"/>
    <property type="match status" value="1"/>
</dbReference>
<evidence type="ECO:0000256" key="4">
    <source>
        <dbReference type="ARBA" id="ARBA00023163"/>
    </source>
</evidence>
<dbReference type="STRING" id="326424.FRAAL3632"/>
<dbReference type="SUPFAM" id="SSF88946">
    <property type="entry name" value="Sigma2 domain of RNA polymerase sigma factors"/>
    <property type="match status" value="1"/>
</dbReference>
<dbReference type="InterPro" id="IPR036388">
    <property type="entry name" value="WH-like_DNA-bd_sf"/>
</dbReference>
<dbReference type="InterPro" id="IPR039425">
    <property type="entry name" value="RNA_pol_sigma-70-like"/>
</dbReference>
<dbReference type="GO" id="GO:0016987">
    <property type="term" value="F:sigma factor activity"/>
    <property type="evidence" value="ECO:0007669"/>
    <property type="project" value="UniProtKB-KW"/>
</dbReference>
<dbReference type="InterPro" id="IPR014284">
    <property type="entry name" value="RNA_pol_sigma-70_dom"/>
</dbReference>
<name>Q0RJN7_FRAAA</name>
<dbReference type="CDD" id="cd06171">
    <property type="entry name" value="Sigma70_r4"/>
    <property type="match status" value="1"/>
</dbReference>
<keyword evidence="2" id="KW-0805">Transcription regulation</keyword>
<gene>
    <name evidence="7" type="ordered locus">FRAAL3632</name>
</gene>
<protein>
    <submittedName>
        <fullName evidence="7">ECF-subfamily RNA polymerase sigma factor</fullName>
    </submittedName>
</protein>
<evidence type="ECO:0000256" key="1">
    <source>
        <dbReference type="ARBA" id="ARBA00010641"/>
    </source>
</evidence>
<feature type="domain" description="RNA polymerase sigma-70 region 2" evidence="5">
    <location>
        <begin position="48"/>
        <end position="113"/>
    </location>
</feature>
<dbReference type="Pfam" id="PF08281">
    <property type="entry name" value="Sigma70_r4_2"/>
    <property type="match status" value="1"/>
</dbReference>
<evidence type="ECO:0000256" key="3">
    <source>
        <dbReference type="ARBA" id="ARBA00023082"/>
    </source>
</evidence>
<keyword evidence="4" id="KW-0804">Transcription</keyword>
<accession>Q0RJN7</accession>
<evidence type="ECO:0000313" key="8">
    <source>
        <dbReference type="Proteomes" id="UP000000657"/>
    </source>
</evidence>
<dbReference type="Gene3D" id="1.10.1740.10">
    <property type="match status" value="1"/>
</dbReference>
<proteinExistence type="inferred from homology"/>
<keyword evidence="3" id="KW-0731">Sigma factor</keyword>
<evidence type="ECO:0000313" key="7">
    <source>
        <dbReference type="EMBL" id="CAJ62275.1"/>
    </source>
</evidence>
<dbReference type="Gene3D" id="1.10.10.10">
    <property type="entry name" value="Winged helix-like DNA-binding domain superfamily/Winged helix DNA-binding domain"/>
    <property type="match status" value="1"/>
</dbReference>
<evidence type="ECO:0000256" key="2">
    <source>
        <dbReference type="ARBA" id="ARBA00023015"/>
    </source>
</evidence>
<evidence type="ECO:0000259" key="5">
    <source>
        <dbReference type="Pfam" id="PF04542"/>
    </source>
</evidence>